<protein>
    <recommendedName>
        <fullName evidence="5">Transmembrane protein</fullName>
    </recommendedName>
</protein>
<feature type="region of interest" description="Disordered" evidence="1">
    <location>
        <begin position="50"/>
        <end position="92"/>
    </location>
</feature>
<name>A0A2R4XGY2_9BURK</name>
<feature type="region of interest" description="Disordered" evidence="1">
    <location>
        <begin position="192"/>
        <end position="227"/>
    </location>
</feature>
<dbReference type="EMBL" id="CP028901">
    <property type="protein sequence ID" value="AWB33088.1"/>
    <property type="molecule type" value="Genomic_DNA"/>
</dbReference>
<dbReference type="KEGG" id="boz:DBV39_04445"/>
<keyword evidence="2" id="KW-0472">Membrane</keyword>
<feature type="compositionally biased region" description="Polar residues" evidence="1">
    <location>
        <begin position="218"/>
        <end position="227"/>
    </location>
</feature>
<feature type="region of interest" description="Disordered" evidence="1">
    <location>
        <begin position="128"/>
        <end position="158"/>
    </location>
</feature>
<proteinExistence type="predicted"/>
<dbReference type="AlphaFoldDB" id="A0A2R4XGY2"/>
<feature type="region of interest" description="Disordered" evidence="1">
    <location>
        <begin position="1"/>
        <end position="38"/>
    </location>
</feature>
<gene>
    <name evidence="3" type="ORF">DBV39_04445</name>
</gene>
<sequence length="347" mass="39182">MTSNTHPPSETDRPDDADSRPPQTSSLQSDTTLPPDQWRRFKELLPFYVNGSLDRPRGPKVPFSQHNQASPEAELPNESPEKLPENPSVTSGDAHNLDRLFVEQCLQVDPAARQWLAFCTHLQDVVQSHPRERTQAEPDRQTSTPRPDSVSPPTAARQAETLAPGRDLVDEHLRERTDRLLLRWRALQHGEDTRSDGRAAIQNETLQQDTVADRTPTRPATRSQMKQRLTRNAGFANWWPALFGAGFVTAALVLATIGPFANVMLHHDDWNGNPDIELVLAQGVTPEHETVLAHLDNYQGKVLNHRLEDDRYRVSVDLRNRSHNQRPLIDALKADGHLEDYVLLANR</sequence>
<reference evidence="3 4" key="1">
    <citation type="submission" date="2018-04" db="EMBL/GenBank/DDBJ databases">
        <title>Bordetella sp. HZ20 isolated from seawater.</title>
        <authorList>
            <person name="Sun C."/>
        </authorList>
    </citation>
    <scope>NUCLEOTIDE SEQUENCE [LARGE SCALE GENOMIC DNA]</scope>
    <source>
        <strain evidence="3 4">HZ20</strain>
    </source>
</reference>
<evidence type="ECO:0008006" key="5">
    <source>
        <dbReference type="Google" id="ProtNLM"/>
    </source>
</evidence>
<evidence type="ECO:0000313" key="4">
    <source>
        <dbReference type="Proteomes" id="UP000244571"/>
    </source>
</evidence>
<keyword evidence="4" id="KW-1185">Reference proteome</keyword>
<keyword evidence="2" id="KW-1133">Transmembrane helix</keyword>
<keyword evidence="2" id="KW-0812">Transmembrane</keyword>
<dbReference type="Proteomes" id="UP000244571">
    <property type="component" value="Chromosome"/>
</dbReference>
<evidence type="ECO:0000313" key="3">
    <source>
        <dbReference type="EMBL" id="AWB33088.1"/>
    </source>
</evidence>
<organism evidence="3 4">
    <name type="scientific">Orrella marina</name>
    <dbReference type="NCBI Taxonomy" id="2163011"/>
    <lineage>
        <taxon>Bacteria</taxon>
        <taxon>Pseudomonadati</taxon>
        <taxon>Pseudomonadota</taxon>
        <taxon>Betaproteobacteria</taxon>
        <taxon>Burkholderiales</taxon>
        <taxon>Alcaligenaceae</taxon>
        <taxon>Orrella</taxon>
    </lineage>
</organism>
<feature type="compositionally biased region" description="Basic and acidic residues" evidence="1">
    <location>
        <begin position="9"/>
        <end position="19"/>
    </location>
</feature>
<feature type="compositionally biased region" description="Basic and acidic residues" evidence="1">
    <location>
        <begin position="129"/>
        <end position="140"/>
    </location>
</feature>
<feature type="transmembrane region" description="Helical" evidence="2">
    <location>
        <begin position="238"/>
        <end position="257"/>
    </location>
</feature>
<evidence type="ECO:0000256" key="1">
    <source>
        <dbReference type="SAM" id="MobiDB-lite"/>
    </source>
</evidence>
<accession>A0A2R4XGY2</accession>
<feature type="compositionally biased region" description="Polar residues" evidence="1">
    <location>
        <begin position="21"/>
        <end position="34"/>
    </location>
</feature>
<evidence type="ECO:0000256" key="2">
    <source>
        <dbReference type="SAM" id="Phobius"/>
    </source>
</evidence>
<dbReference type="RefSeq" id="WP_108620517.1">
    <property type="nucleotide sequence ID" value="NZ_CP028901.1"/>
</dbReference>